<keyword evidence="10" id="KW-0143">Chaperone</keyword>
<accession>A0A520S1Z1</accession>
<dbReference type="AlphaFoldDB" id="A0A520S1Z1"/>
<name>A0A520S1Z1_9GAMM</name>
<dbReference type="InterPro" id="IPR029046">
    <property type="entry name" value="LolA/LolB/LppX"/>
</dbReference>
<dbReference type="EMBL" id="SHAG01000011">
    <property type="protein sequence ID" value="RZO76479.1"/>
    <property type="molecule type" value="Genomic_DNA"/>
</dbReference>
<keyword evidence="7" id="KW-0653">Protein transport</keyword>
<keyword evidence="12 13" id="KW-0449">Lipoprotein</keyword>
<dbReference type="SUPFAM" id="SSF89392">
    <property type="entry name" value="Prokaryotic lipoproteins and lipoprotein localization factors"/>
    <property type="match status" value="1"/>
</dbReference>
<evidence type="ECO:0000256" key="4">
    <source>
        <dbReference type="ARBA" id="ARBA00016202"/>
    </source>
</evidence>
<dbReference type="Pfam" id="PF03550">
    <property type="entry name" value="LolB"/>
    <property type="match status" value="1"/>
</dbReference>
<reference evidence="13 14" key="1">
    <citation type="submission" date="2019-02" db="EMBL/GenBank/DDBJ databases">
        <title>Prokaryotic population dynamics and viral predation in marine succession experiment using metagenomics: the confinement effect.</title>
        <authorList>
            <person name="Haro-Moreno J.M."/>
            <person name="Rodriguez-Valera F."/>
            <person name="Lopez-Perez M."/>
        </authorList>
    </citation>
    <scope>NUCLEOTIDE SEQUENCE [LARGE SCALE GENOMIC DNA]</scope>
    <source>
        <strain evidence="13">MED-G157</strain>
    </source>
</reference>
<evidence type="ECO:0000256" key="12">
    <source>
        <dbReference type="ARBA" id="ARBA00023288"/>
    </source>
</evidence>
<dbReference type="Proteomes" id="UP000316199">
    <property type="component" value="Unassembled WGS sequence"/>
</dbReference>
<comment type="caution">
    <text evidence="13">The sequence shown here is derived from an EMBL/GenBank/DDBJ whole genome shotgun (WGS) entry which is preliminary data.</text>
</comment>
<dbReference type="PROSITE" id="PS51257">
    <property type="entry name" value="PROKAR_LIPOPROTEIN"/>
    <property type="match status" value="1"/>
</dbReference>
<evidence type="ECO:0000256" key="8">
    <source>
        <dbReference type="ARBA" id="ARBA00023136"/>
    </source>
</evidence>
<dbReference type="InterPro" id="IPR004565">
    <property type="entry name" value="OM_lipoprot_LolB"/>
</dbReference>
<dbReference type="GO" id="GO:0009279">
    <property type="term" value="C:cell outer membrane"/>
    <property type="evidence" value="ECO:0007669"/>
    <property type="project" value="UniProtKB-SubCell"/>
</dbReference>
<evidence type="ECO:0000256" key="11">
    <source>
        <dbReference type="ARBA" id="ARBA00023237"/>
    </source>
</evidence>
<protein>
    <recommendedName>
        <fullName evidence="4">Outer-membrane lipoprotein LolB</fullName>
    </recommendedName>
</protein>
<dbReference type="CDD" id="cd16326">
    <property type="entry name" value="LolB"/>
    <property type="match status" value="1"/>
</dbReference>
<sequence length="169" mass="19549">MKLSFTFFTTLILCGCTNILISEDNSSEVGRLEGKMSVRSPRFNGSAFIDWTYSKDYFKFVVSSPFGLPLAKLEGNKDLIEITLPPERTQTTTFENLHHHIGYPLPLKHFTFWVRGMPNPDYAFVGDDTSFDQDGWSVSFLKYEERLPRKIRLERDNITITLIIKSWLV</sequence>
<dbReference type="Gene3D" id="2.50.20.10">
    <property type="entry name" value="Lipoprotein localisation LolA/LolB/LppX"/>
    <property type="match status" value="1"/>
</dbReference>
<evidence type="ECO:0000313" key="13">
    <source>
        <dbReference type="EMBL" id="RZO76479.1"/>
    </source>
</evidence>
<evidence type="ECO:0000256" key="10">
    <source>
        <dbReference type="ARBA" id="ARBA00023186"/>
    </source>
</evidence>
<proteinExistence type="inferred from homology"/>
<keyword evidence="11" id="KW-0998">Cell outer membrane</keyword>
<comment type="similarity">
    <text evidence="2">Belongs to the LolB family.</text>
</comment>
<evidence type="ECO:0000256" key="5">
    <source>
        <dbReference type="ARBA" id="ARBA00022448"/>
    </source>
</evidence>
<evidence type="ECO:0000256" key="9">
    <source>
        <dbReference type="ARBA" id="ARBA00023139"/>
    </source>
</evidence>
<evidence type="ECO:0000256" key="7">
    <source>
        <dbReference type="ARBA" id="ARBA00022927"/>
    </source>
</evidence>
<keyword evidence="8" id="KW-0472">Membrane</keyword>
<evidence type="ECO:0000256" key="3">
    <source>
        <dbReference type="ARBA" id="ARBA00011245"/>
    </source>
</evidence>
<evidence type="ECO:0000256" key="6">
    <source>
        <dbReference type="ARBA" id="ARBA00022729"/>
    </source>
</evidence>
<dbReference type="GO" id="GO:0015031">
    <property type="term" value="P:protein transport"/>
    <property type="evidence" value="ECO:0007669"/>
    <property type="project" value="UniProtKB-KW"/>
</dbReference>
<keyword evidence="6" id="KW-0732">Signal</keyword>
<dbReference type="NCBIfam" id="TIGR00548">
    <property type="entry name" value="lolB"/>
    <property type="match status" value="1"/>
</dbReference>
<comment type="subunit">
    <text evidence="3">Monomer.</text>
</comment>
<evidence type="ECO:0000313" key="14">
    <source>
        <dbReference type="Proteomes" id="UP000316199"/>
    </source>
</evidence>
<evidence type="ECO:0000256" key="1">
    <source>
        <dbReference type="ARBA" id="ARBA00004459"/>
    </source>
</evidence>
<keyword evidence="5" id="KW-0813">Transport</keyword>
<keyword evidence="9" id="KW-0564">Palmitate</keyword>
<evidence type="ECO:0000256" key="2">
    <source>
        <dbReference type="ARBA" id="ARBA00009696"/>
    </source>
</evidence>
<gene>
    <name evidence="13" type="primary">lolB</name>
    <name evidence="13" type="ORF">EVA68_04160</name>
</gene>
<organism evidence="13 14">
    <name type="scientific">OM182 bacterium</name>
    <dbReference type="NCBI Taxonomy" id="2510334"/>
    <lineage>
        <taxon>Bacteria</taxon>
        <taxon>Pseudomonadati</taxon>
        <taxon>Pseudomonadota</taxon>
        <taxon>Gammaproteobacteria</taxon>
        <taxon>OMG group</taxon>
        <taxon>OM182 clade</taxon>
    </lineage>
</organism>
<comment type="subcellular location">
    <subcellularLocation>
        <location evidence="1">Cell outer membrane</location>
        <topology evidence="1">Lipid-anchor</topology>
    </subcellularLocation>
</comment>